<dbReference type="Gene3D" id="3.20.20.70">
    <property type="entry name" value="Aldolase class I"/>
    <property type="match status" value="1"/>
</dbReference>
<dbReference type="GO" id="GO:0009229">
    <property type="term" value="P:thiamine diphosphate biosynthetic process"/>
    <property type="evidence" value="ECO:0007669"/>
    <property type="project" value="UniProtKB-UniRule"/>
</dbReference>
<sequence>MISRFYPIVDAGVLARRRVGVADFARELRAAGVTLVQYRDKDGSPQDVLRAAAVIREAFAGADCRLILNDRADLTVLAGWDGVHVGQDDLSPADARRVVGASRWVGTSTHSDEQVRVADAGCADYVAVGPVFATGTKLDAEPVIGLDGVRRARALTAKPIVAIGGITRANAAGVIAAGADSVAVISGLFVEGETVQKVAEDFLRIFG</sequence>
<evidence type="ECO:0000256" key="11">
    <source>
        <dbReference type="RuleBase" id="RU004253"/>
    </source>
</evidence>
<dbReference type="EMBL" id="BMJB01000001">
    <property type="protein sequence ID" value="GGA58321.1"/>
    <property type="molecule type" value="Genomic_DNA"/>
</dbReference>
<comment type="cofactor">
    <cofactor evidence="9">
        <name>Mg(2+)</name>
        <dbReference type="ChEBI" id="CHEBI:18420"/>
    </cofactor>
    <text evidence="9">Binds 1 Mg(2+) ion per subunit.</text>
</comment>
<dbReference type="CDD" id="cd00564">
    <property type="entry name" value="TMP_TenI"/>
    <property type="match status" value="1"/>
</dbReference>
<dbReference type="InterPro" id="IPR036206">
    <property type="entry name" value="ThiamineP_synth_sf"/>
</dbReference>
<comment type="catalytic activity">
    <reaction evidence="8 9 10">
        <text>2-[(2R,5Z)-2-carboxy-4-methylthiazol-5(2H)-ylidene]ethyl phosphate + 4-amino-2-methyl-5-(diphosphooxymethyl)pyrimidine + 2 H(+) = thiamine phosphate + CO2 + diphosphate</text>
        <dbReference type="Rhea" id="RHEA:47844"/>
        <dbReference type="ChEBI" id="CHEBI:15378"/>
        <dbReference type="ChEBI" id="CHEBI:16526"/>
        <dbReference type="ChEBI" id="CHEBI:33019"/>
        <dbReference type="ChEBI" id="CHEBI:37575"/>
        <dbReference type="ChEBI" id="CHEBI:57841"/>
        <dbReference type="ChEBI" id="CHEBI:62899"/>
        <dbReference type="EC" id="2.5.1.3"/>
    </reaction>
</comment>
<evidence type="ECO:0000256" key="5">
    <source>
        <dbReference type="ARBA" id="ARBA00022977"/>
    </source>
</evidence>
<evidence type="ECO:0000256" key="4">
    <source>
        <dbReference type="ARBA" id="ARBA00022842"/>
    </source>
</evidence>
<dbReference type="NCBIfam" id="TIGR00693">
    <property type="entry name" value="thiE"/>
    <property type="match status" value="1"/>
</dbReference>
<feature type="binding site" evidence="9">
    <location>
        <begin position="37"/>
        <end position="41"/>
    </location>
    <ligand>
        <name>4-amino-2-methyl-5-(diphosphooxymethyl)pyrimidine</name>
        <dbReference type="ChEBI" id="CHEBI:57841"/>
    </ligand>
</feature>
<evidence type="ECO:0000256" key="10">
    <source>
        <dbReference type="RuleBase" id="RU003826"/>
    </source>
</evidence>
<evidence type="ECO:0000256" key="3">
    <source>
        <dbReference type="ARBA" id="ARBA00022723"/>
    </source>
</evidence>
<keyword evidence="5 9" id="KW-0784">Thiamine biosynthesis</keyword>
<dbReference type="PANTHER" id="PTHR20857:SF15">
    <property type="entry name" value="THIAMINE-PHOSPHATE SYNTHASE"/>
    <property type="match status" value="1"/>
</dbReference>
<dbReference type="Proteomes" id="UP000648801">
    <property type="component" value="Unassembled WGS sequence"/>
</dbReference>
<reference evidence="13" key="1">
    <citation type="journal article" date="2014" name="Int. J. Syst. Evol. Microbiol.">
        <title>Complete genome sequence of Corynebacterium casei LMG S-19264T (=DSM 44701T), isolated from a smear-ripened cheese.</title>
        <authorList>
            <consortium name="US DOE Joint Genome Institute (JGI-PGF)"/>
            <person name="Walter F."/>
            <person name="Albersmeier A."/>
            <person name="Kalinowski J."/>
            <person name="Ruckert C."/>
        </authorList>
    </citation>
    <scope>NUCLEOTIDE SEQUENCE</scope>
    <source>
        <strain evidence="13">CGMCC 1.15447</strain>
    </source>
</reference>
<feature type="binding site" evidence="9">
    <location>
        <position position="69"/>
    </location>
    <ligand>
        <name>4-amino-2-methyl-5-(diphosphooxymethyl)pyrimidine</name>
        <dbReference type="ChEBI" id="CHEBI:57841"/>
    </ligand>
</feature>
<dbReference type="InterPro" id="IPR022998">
    <property type="entry name" value="ThiamineP_synth_TenI"/>
</dbReference>
<dbReference type="GO" id="GO:0000287">
    <property type="term" value="F:magnesium ion binding"/>
    <property type="evidence" value="ECO:0007669"/>
    <property type="project" value="UniProtKB-UniRule"/>
</dbReference>
<comment type="catalytic activity">
    <reaction evidence="7 9 10">
        <text>2-(2-carboxy-4-methylthiazol-5-yl)ethyl phosphate + 4-amino-2-methyl-5-(diphosphooxymethyl)pyrimidine + 2 H(+) = thiamine phosphate + CO2 + diphosphate</text>
        <dbReference type="Rhea" id="RHEA:47848"/>
        <dbReference type="ChEBI" id="CHEBI:15378"/>
        <dbReference type="ChEBI" id="CHEBI:16526"/>
        <dbReference type="ChEBI" id="CHEBI:33019"/>
        <dbReference type="ChEBI" id="CHEBI:37575"/>
        <dbReference type="ChEBI" id="CHEBI:57841"/>
        <dbReference type="ChEBI" id="CHEBI:62890"/>
        <dbReference type="EC" id="2.5.1.3"/>
    </reaction>
</comment>
<evidence type="ECO:0000256" key="1">
    <source>
        <dbReference type="ARBA" id="ARBA00005165"/>
    </source>
</evidence>
<dbReference type="HAMAP" id="MF_00097">
    <property type="entry name" value="TMP_synthase"/>
    <property type="match status" value="1"/>
</dbReference>
<dbReference type="AlphaFoldDB" id="A0A916RI37"/>
<comment type="caution">
    <text evidence="13">The sequence shown here is derived from an EMBL/GenBank/DDBJ whole genome shotgun (WGS) entry which is preliminary data.</text>
</comment>
<feature type="binding site" evidence="9">
    <location>
        <begin position="134"/>
        <end position="136"/>
    </location>
    <ligand>
        <name>2-[(2R,5Z)-2-carboxy-4-methylthiazol-5(2H)-ylidene]ethyl phosphate</name>
        <dbReference type="ChEBI" id="CHEBI:62899"/>
    </ligand>
</feature>
<dbReference type="SUPFAM" id="SSF51391">
    <property type="entry name" value="Thiamin phosphate synthase"/>
    <property type="match status" value="1"/>
</dbReference>
<keyword evidence="3 9" id="KW-0479">Metal-binding</keyword>
<dbReference type="PANTHER" id="PTHR20857">
    <property type="entry name" value="THIAMINE-PHOSPHATE PYROPHOSPHORYLASE"/>
    <property type="match status" value="1"/>
</dbReference>
<dbReference type="InterPro" id="IPR034291">
    <property type="entry name" value="TMP_synthase"/>
</dbReference>
<comment type="pathway">
    <text evidence="1 9 11">Cofactor biosynthesis; thiamine diphosphate biosynthesis; thiamine phosphate from 4-amino-2-methyl-5-diphosphomethylpyrimidine and 4-methyl-5-(2-phosphoethyl)-thiazole: step 1/1.</text>
</comment>
<dbReference type="GO" id="GO:0005737">
    <property type="term" value="C:cytoplasm"/>
    <property type="evidence" value="ECO:0007669"/>
    <property type="project" value="TreeGrafter"/>
</dbReference>
<evidence type="ECO:0000256" key="6">
    <source>
        <dbReference type="ARBA" id="ARBA00047334"/>
    </source>
</evidence>
<feature type="binding site" evidence="9">
    <location>
        <begin position="185"/>
        <end position="186"/>
    </location>
    <ligand>
        <name>2-[(2R,5Z)-2-carboxy-4-methylthiazol-5(2H)-ylidene]ethyl phosphate</name>
        <dbReference type="ChEBI" id="CHEBI:62899"/>
    </ligand>
</feature>
<reference evidence="13" key="2">
    <citation type="submission" date="2020-09" db="EMBL/GenBank/DDBJ databases">
        <authorList>
            <person name="Sun Q."/>
            <person name="Zhou Y."/>
        </authorList>
    </citation>
    <scope>NUCLEOTIDE SEQUENCE</scope>
    <source>
        <strain evidence="13">CGMCC 1.15447</strain>
    </source>
</reference>
<dbReference type="InterPro" id="IPR013785">
    <property type="entry name" value="Aldolase_TIM"/>
</dbReference>
<evidence type="ECO:0000313" key="14">
    <source>
        <dbReference type="Proteomes" id="UP000648801"/>
    </source>
</evidence>
<evidence type="ECO:0000256" key="7">
    <source>
        <dbReference type="ARBA" id="ARBA00047851"/>
    </source>
</evidence>
<name>A0A916RI37_9BACT</name>
<keyword evidence="4 9" id="KW-0460">Magnesium</keyword>
<dbReference type="EC" id="2.5.1.3" evidence="9"/>
<feature type="binding site" evidence="9">
    <location>
        <position position="70"/>
    </location>
    <ligand>
        <name>Mg(2+)</name>
        <dbReference type="ChEBI" id="CHEBI:18420"/>
    </ligand>
</feature>
<feature type="domain" description="Thiamine phosphate synthase/TenI" evidence="12">
    <location>
        <begin position="6"/>
        <end position="188"/>
    </location>
</feature>
<evidence type="ECO:0000256" key="9">
    <source>
        <dbReference type="HAMAP-Rule" id="MF_00097"/>
    </source>
</evidence>
<keyword evidence="2 9" id="KW-0808">Transferase</keyword>
<dbReference type="GO" id="GO:0009228">
    <property type="term" value="P:thiamine biosynthetic process"/>
    <property type="evidence" value="ECO:0007669"/>
    <property type="project" value="UniProtKB-KW"/>
</dbReference>
<protein>
    <recommendedName>
        <fullName evidence="9">Thiamine-phosphate synthase</fullName>
        <shortName evidence="9">TP synthase</shortName>
        <shortName evidence="9">TPS</shortName>
        <ecNumber evidence="9">2.5.1.3</ecNumber>
    </recommendedName>
    <alternativeName>
        <fullName evidence="9">Thiamine-phosphate pyrophosphorylase</fullName>
        <shortName evidence="9">TMP pyrophosphorylase</shortName>
        <shortName evidence="9">TMP-PPase</shortName>
    </alternativeName>
</protein>
<organism evidence="13 14">
    <name type="scientific">Edaphobacter acidisoli</name>
    <dbReference type="NCBI Taxonomy" id="2040573"/>
    <lineage>
        <taxon>Bacteria</taxon>
        <taxon>Pseudomonadati</taxon>
        <taxon>Acidobacteriota</taxon>
        <taxon>Terriglobia</taxon>
        <taxon>Terriglobales</taxon>
        <taxon>Acidobacteriaceae</taxon>
        <taxon>Edaphobacter</taxon>
    </lineage>
</organism>
<feature type="binding site" evidence="9">
    <location>
        <position position="137"/>
    </location>
    <ligand>
        <name>4-amino-2-methyl-5-(diphosphooxymethyl)pyrimidine</name>
        <dbReference type="ChEBI" id="CHEBI:57841"/>
    </ligand>
</feature>
<gene>
    <name evidence="9 13" type="primary">thiE</name>
    <name evidence="13" type="ORF">GCM10011507_07120</name>
</gene>
<keyword evidence="14" id="KW-1185">Reference proteome</keyword>
<feature type="binding site" evidence="9">
    <location>
        <position position="165"/>
    </location>
    <ligand>
        <name>2-[(2R,5Z)-2-carboxy-4-methylthiazol-5(2H)-ylidene]ethyl phosphate</name>
        <dbReference type="ChEBI" id="CHEBI:62899"/>
    </ligand>
</feature>
<dbReference type="Pfam" id="PF02581">
    <property type="entry name" value="TMP-TENI"/>
    <property type="match status" value="1"/>
</dbReference>
<comment type="similarity">
    <text evidence="9 10">Belongs to the thiamine-phosphate synthase family.</text>
</comment>
<feature type="binding site" evidence="9">
    <location>
        <position position="89"/>
    </location>
    <ligand>
        <name>Mg(2+)</name>
        <dbReference type="ChEBI" id="CHEBI:18420"/>
    </ligand>
</feature>
<proteinExistence type="inferred from homology"/>
<evidence type="ECO:0000313" key="13">
    <source>
        <dbReference type="EMBL" id="GGA58321.1"/>
    </source>
</evidence>
<comment type="catalytic activity">
    <reaction evidence="6 9 10">
        <text>4-methyl-5-(2-phosphooxyethyl)-thiazole + 4-amino-2-methyl-5-(diphosphooxymethyl)pyrimidine + H(+) = thiamine phosphate + diphosphate</text>
        <dbReference type="Rhea" id="RHEA:22328"/>
        <dbReference type="ChEBI" id="CHEBI:15378"/>
        <dbReference type="ChEBI" id="CHEBI:33019"/>
        <dbReference type="ChEBI" id="CHEBI:37575"/>
        <dbReference type="ChEBI" id="CHEBI:57841"/>
        <dbReference type="ChEBI" id="CHEBI:58296"/>
        <dbReference type="EC" id="2.5.1.3"/>
    </reaction>
</comment>
<evidence type="ECO:0000259" key="12">
    <source>
        <dbReference type="Pfam" id="PF02581"/>
    </source>
</evidence>
<comment type="function">
    <text evidence="9">Condenses 4-methyl-5-(beta-hydroxyethyl)thiazole monophosphate (THZ-P) and 2-methyl-4-amino-5-hydroxymethyl pyrimidine pyrophosphate (HMP-PP) to form thiamine monophosphate (TMP).</text>
</comment>
<feature type="binding site" evidence="9">
    <location>
        <position position="108"/>
    </location>
    <ligand>
        <name>4-amino-2-methyl-5-(diphosphooxymethyl)pyrimidine</name>
        <dbReference type="ChEBI" id="CHEBI:57841"/>
    </ligand>
</feature>
<accession>A0A916RI37</accession>
<evidence type="ECO:0000256" key="8">
    <source>
        <dbReference type="ARBA" id="ARBA00047883"/>
    </source>
</evidence>
<dbReference type="GO" id="GO:0004789">
    <property type="term" value="F:thiamine-phosphate diphosphorylase activity"/>
    <property type="evidence" value="ECO:0007669"/>
    <property type="project" value="UniProtKB-UniRule"/>
</dbReference>
<evidence type="ECO:0000256" key="2">
    <source>
        <dbReference type="ARBA" id="ARBA00022679"/>
    </source>
</evidence>
<dbReference type="RefSeq" id="WP_188757927.1">
    <property type="nucleotide sequence ID" value="NZ_BMJB01000001.1"/>
</dbReference>